<feature type="region of interest" description="Disordered" evidence="1">
    <location>
        <begin position="366"/>
        <end position="394"/>
    </location>
</feature>
<proteinExistence type="predicted"/>
<evidence type="ECO:0000313" key="2">
    <source>
        <dbReference type="EMBL" id="KAA8494030.1"/>
    </source>
</evidence>
<reference evidence="3" key="1">
    <citation type="journal article" date="2019" name="Nat. Commun.">
        <title>Expansion of phycobilisome linker gene families in mesophilic red algae.</title>
        <authorList>
            <person name="Lee J."/>
            <person name="Kim D."/>
            <person name="Bhattacharya D."/>
            <person name="Yoon H.S."/>
        </authorList>
    </citation>
    <scope>NUCLEOTIDE SEQUENCE [LARGE SCALE GENOMIC DNA]</scope>
    <source>
        <strain evidence="3">CCMP 1328</strain>
    </source>
</reference>
<protein>
    <submittedName>
        <fullName evidence="2">Uncharacterized protein</fullName>
    </submittedName>
</protein>
<keyword evidence="3" id="KW-1185">Reference proteome</keyword>
<feature type="compositionally biased region" description="Polar residues" evidence="1">
    <location>
        <begin position="237"/>
        <end position="246"/>
    </location>
</feature>
<organism evidence="2 3">
    <name type="scientific">Porphyridium purpureum</name>
    <name type="common">Red alga</name>
    <name type="synonym">Porphyridium cruentum</name>
    <dbReference type="NCBI Taxonomy" id="35688"/>
    <lineage>
        <taxon>Eukaryota</taxon>
        <taxon>Rhodophyta</taxon>
        <taxon>Bangiophyceae</taxon>
        <taxon>Porphyridiales</taxon>
        <taxon>Porphyridiaceae</taxon>
        <taxon>Porphyridium</taxon>
    </lineage>
</organism>
<feature type="compositionally biased region" description="Basic and acidic residues" evidence="1">
    <location>
        <begin position="366"/>
        <end position="383"/>
    </location>
</feature>
<gene>
    <name evidence="2" type="ORF">FVE85_4005</name>
</gene>
<sequence length="394" mass="42694">MFVVGAWTRSGMDRRAEDASCCRLDADLRHDMCVWTVMVLRPWIQHVGGGEELALRGKASMLVLSFTSVAHVVSLLVSSDPNAFSSGGVSAGLRIYVPNTGRLQGRENSNGFLRTNDSGISDERRDVRGHAYIWISSSPLSRKGGRSNKRIPAKHHLRTREQSGKRCFAVACSKGMTEMLQNMTGQPLQSAPRSDARRDALRLVKSDLSNHLQGPESLSVTQRKPPGRPRLPFSGAPGSSQSMMSTSHMVKLMEKVKTERAEIALPLGEGLARPVQRVASSSSSASFSGLGSKDSSISSVYSSRCGSPPGREEKALLSVADTGLRKVSSVGKGSSDSAACHSDAHRNPTMSLVQALSPKCLRSRDFRRLPTIREEDEEGRSWDDSTDSEVSARA</sequence>
<feature type="compositionally biased region" description="Low complexity" evidence="1">
    <location>
        <begin position="281"/>
        <end position="307"/>
    </location>
</feature>
<feature type="region of interest" description="Disordered" evidence="1">
    <location>
        <begin position="207"/>
        <end position="246"/>
    </location>
</feature>
<comment type="caution">
    <text evidence="2">The sequence shown here is derived from an EMBL/GenBank/DDBJ whole genome shotgun (WGS) entry which is preliminary data.</text>
</comment>
<dbReference type="EMBL" id="VRMN01000005">
    <property type="protein sequence ID" value="KAA8494030.1"/>
    <property type="molecule type" value="Genomic_DNA"/>
</dbReference>
<dbReference type="AlphaFoldDB" id="A0A5J4YSZ4"/>
<evidence type="ECO:0000256" key="1">
    <source>
        <dbReference type="SAM" id="MobiDB-lite"/>
    </source>
</evidence>
<feature type="region of interest" description="Disordered" evidence="1">
    <location>
        <begin position="281"/>
        <end position="311"/>
    </location>
</feature>
<name>A0A5J4YSZ4_PORPP</name>
<evidence type="ECO:0000313" key="3">
    <source>
        <dbReference type="Proteomes" id="UP000324585"/>
    </source>
</evidence>
<dbReference type="Proteomes" id="UP000324585">
    <property type="component" value="Unassembled WGS sequence"/>
</dbReference>
<feature type="compositionally biased region" description="Polar residues" evidence="1">
    <location>
        <begin position="207"/>
        <end position="222"/>
    </location>
</feature>
<accession>A0A5J4YSZ4</accession>